<dbReference type="InterPro" id="IPR046765">
    <property type="entry name" value="Antitox_RHH"/>
</dbReference>
<evidence type="ECO:0000313" key="3">
    <source>
        <dbReference type="EMBL" id="OAH40734.1"/>
    </source>
</evidence>
<dbReference type="EMBL" id="LSTR01000066">
    <property type="protein sequence ID" value="OAH40734.1"/>
    <property type="molecule type" value="Genomic_DNA"/>
</dbReference>
<dbReference type="AlphaFoldDB" id="A0A177JIV4"/>
<gene>
    <name evidence="3" type="ORF">AX777_25010</name>
</gene>
<feature type="region of interest" description="Disordered" evidence="1">
    <location>
        <begin position="1"/>
        <end position="22"/>
    </location>
</feature>
<reference evidence="3 4" key="1">
    <citation type="submission" date="2016-02" db="EMBL/GenBank/DDBJ databases">
        <authorList>
            <person name="Wen L."/>
            <person name="He K."/>
            <person name="Yang H."/>
        </authorList>
    </citation>
    <scope>NUCLEOTIDE SEQUENCE [LARGE SCALE GENOMIC DNA]</scope>
    <source>
        <strain evidence="3 4">CD09_2</strain>
    </source>
</reference>
<evidence type="ECO:0000256" key="1">
    <source>
        <dbReference type="SAM" id="MobiDB-lite"/>
    </source>
</evidence>
<dbReference type="Pfam" id="PF20605">
    <property type="entry name" value="Antitox_RHH"/>
    <property type="match status" value="1"/>
</dbReference>
<feature type="domain" description="Antitoxin-like ribbon-helix-helix" evidence="2">
    <location>
        <begin position="23"/>
        <end position="68"/>
    </location>
</feature>
<evidence type="ECO:0000259" key="2">
    <source>
        <dbReference type="Pfam" id="PF20605"/>
    </source>
</evidence>
<name>A0A177JIV4_SPHYA</name>
<sequence length="87" mass="10052">MARPKRQEDPLLPVPLPRRRPSRANTRALATWVKPELVHEINALAQDEQTSVSALLEEAAINLLRERGIEFPDYMRHYRKDVIEVAP</sequence>
<dbReference type="Proteomes" id="UP000077262">
    <property type="component" value="Unassembled WGS sequence"/>
</dbReference>
<evidence type="ECO:0000313" key="4">
    <source>
        <dbReference type="Proteomes" id="UP000077262"/>
    </source>
</evidence>
<dbReference type="OrthoDB" id="7476184at2"/>
<comment type="caution">
    <text evidence="3">The sequence shown here is derived from an EMBL/GenBank/DDBJ whole genome shotgun (WGS) entry which is preliminary data.</text>
</comment>
<accession>A0A177JIV4</accession>
<protein>
    <recommendedName>
        <fullName evidence="2">Antitoxin-like ribbon-helix-helix domain-containing protein</fullName>
    </recommendedName>
</protein>
<organism evidence="3 4">
    <name type="scientific">Sphingobium yanoikuyae</name>
    <name type="common">Sphingomonas yanoikuyae</name>
    <dbReference type="NCBI Taxonomy" id="13690"/>
    <lineage>
        <taxon>Bacteria</taxon>
        <taxon>Pseudomonadati</taxon>
        <taxon>Pseudomonadota</taxon>
        <taxon>Alphaproteobacteria</taxon>
        <taxon>Sphingomonadales</taxon>
        <taxon>Sphingomonadaceae</taxon>
        <taxon>Sphingobium</taxon>
    </lineage>
</organism>
<proteinExistence type="predicted"/>